<dbReference type="RefSeq" id="WP_119972330.1">
    <property type="nucleotide sequence ID" value="NZ_JBHSQA010000024.1"/>
</dbReference>
<dbReference type="EMBL" id="QZVS01000063">
    <property type="protein sequence ID" value="RJT90203.1"/>
    <property type="molecule type" value="Genomic_DNA"/>
</dbReference>
<evidence type="ECO:0000256" key="1">
    <source>
        <dbReference type="SAM" id="Phobius"/>
    </source>
</evidence>
<comment type="caution">
    <text evidence="2">The sequence shown here is derived from an EMBL/GenBank/DDBJ whole genome shotgun (WGS) entry which is preliminary data.</text>
</comment>
<dbReference type="Proteomes" id="UP000272015">
    <property type="component" value="Unassembled WGS sequence"/>
</dbReference>
<feature type="transmembrane region" description="Helical" evidence="1">
    <location>
        <begin position="95"/>
        <end position="113"/>
    </location>
</feature>
<sequence>MQLIIALALWGLVGALAIGTRRRTDQSILYAAVMIAVSLTLNIDAVYFATDGLLGGRNYADLPANLLLLLGVYFLSRAILRASSPKRARAADRPFLIGAIVTASLMVTTFVFIDAPTSSGSFMKDFGHQPAAAAYSVIQFTYLGIVVALTGTICLRFAGRMSTPARRLGFRIVGAGCGAAVLTVLSVVGMDLAHVFGAMPLVALFASAYNVLNTAAILLLCLGLSLPPILGWVSKRIDRRNLQGVLPDLTRIWNDVSAQHVELGDETYRHTPGTASRDVDTVVHRTLVEIRDALLFDPRARDRLTDEDLALLTATETHIGAQSASA</sequence>
<reference evidence="2 3" key="1">
    <citation type="submission" date="2018-09" db="EMBL/GenBank/DDBJ databases">
        <title>Novel species of Cryobacterium.</title>
        <authorList>
            <person name="Liu Q."/>
            <person name="Xin Y.-H."/>
        </authorList>
    </citation>
    <scope>NUCLEOTIDE SEQUENCE [LARGE SCALE GENOMIC DNA]</scope>
    <source>
        <strain evidence="2 3">Hh39</strain>
    </source>
</reference>
<accession>A0A3A5MSS5</accession>
<feature type="transmembrane region" description="Helical" evidence="1">
    <location>
        <begin position="27"/>
        <end position="49"/>
    </location>
</feature>
<feature type="transmembrane region" description="Helical" evidence="1">
    <location>
        <begin position="170"/>
        <end position="190"/>
    </location>
</feature>
<keyword evidence="1" id="KW-1133">Transmembrane helix</keyword>
<dbReference type="OrthoDB" id="3718129at2"/>
<organism evidence="2 3">
    <name type="scientific">Cryobacterium melibiosiphilum</name>
    <dbReference type="NCBI Taxonomy" id="995039"/>
    <lineage>
        <taxon>Bacteria</taxon>
        <taxon>Bacillati</taxon>
        <taxon>Actinomycetota</taxon>
        <taxon>Actinomycetes</taxon>
        <taxon>Micrococcales</taxon>
        <taxon>Microbacteriaceae</taxon>
        <taxon>Cryobacterium</taxon>
    </lineage>
</organism>
<feature type="transmembrane region" description="Helical" evidence="1">
    <location>
        <begin position="210"/>
        <end position="233"/>
    </location>
</feature>
<name>A0A3A5MSS5_9MICO</name>
<evidence type="ECO:0000313" key="3">
    <source>
        <dbReference type="Proteomes" id="UP000272015"/>
    </source>
</evidence>
<gene>
    <name evidence="2" type="ORF">D6T64_04580</name>
</gene>
<keyword evidence="1" id="KW-0472">Membrane</keyword>
<protein>
    <recommendedName>
        <fullName evidence="4">Histidine kinase N-terminal 7TM region domain-containing protein</fullName>
    </recommendedName>
</protein>
<dbReference type="AlphaFoldDB" id="A0A3A5MSS5"/>
<keyword evidence="1" id="KW-0812">Transmembrane</keyword>
<proteinExistence type="predicted"/>
<evidence type="ECO:0008006" key="4">
    <source>
        <dbReference type="Google" id="ProtNLM"/>
    </source>
</evidence>
<keyword evidence="3" id="KW-1185">Reference proteome</keyword>
<evidence type="ECO:0000313" key="2">
    <source>
        <dbReference type="EMBL" id="RJT90203.1"/>
    </source>
</evidence>
<feature type="transmembrane region" description="Helical" evidence="1">
    <location>
        <begin position="133"/>
        <end position="158"/>
    </location>
</feature>